<protein>
    <submittedName>
        <fullName evidence="6">Peptide/nickel transport system substrate-binding protein</fullName>
    </submittedName>
</protein>
<dbReference type="Pfam" id="PF00496">
    <property type="entry name" value="SBP_bac_5"/>
    <property type="match status" value="1"/>
</dbReference>
<dbReference type="InterPro" id="IPR000914">
    <property type="entry name" value="SBP_5_dom"/>
</dbReference>
<dbReference type="PANTHER" id="PTHR30290">
    <property type="entry name" value="PERIPLASMIC BINDING COMPONENT OF ABC TRANSPORTER"/>
    <property type="match status" value="1"/>
</dbReference>
<dbReference type="OrthoDB" id="9803988at2"/>
<accession>A0A1H4GG73</accession>
<dbReference type="InterPro" id="IPR039424">
    <property type="entry name" value="SBP_5"/>
</dbReference>
<name>A0A1H4GG73_9RHOB</name>
<keyword evidence="7" id="KW-1185">Reference proteome</keyword>
<dbReference type="RefSeq" id="WP_093257106.1">
    <property type="nucleotide sequence ID" value="NZ_FNQM01000063.1"/>
</dbReference>
<dbReference type="STRING" id="89524.SAMN05444370_1633"/>
<keyword evidence="3 4" id="KW-0732">Signal</keyword>
<dbReference type="Gene3D" id="3.10.105.10">
    <property type="entry name" value="Dipeptide-binding Protein, Domain 3"/>
    <property type="match status" value="1"/>
</dbReference>
<evidence type="ECO:0000256" key="2">
    <source>
        <dbReference type="ARBA" id="ARBA00005695"/>
    </source>
</evidence>
<feature type="chain" id="PRO_5011765409" evidence="4">
    <location>
        <begin position="28"/>
        <end position="507"/>
    </location>
</feature>
<reference evidence="6 7" key="1">
    <citation type="submission" date="2016-10" db="EMBL/GenBank/DDBJ databases">
        <authorList>
            <person name="de Groot N.N."/>
        </authorList>
    </citation>
    <scope>NUCLEOTIDE SEQUENCE [LARGE SCALE GENOMIC DNA]</scope>
    <source>
        <strain evidence="6 7">DSM 15345</strain>
    </source>
</reference>
<dbReference type="InterPro" id="IPR023765">
    <property type="entry name" value="SBP_5_CS"/>
</dbReference>
<dbReference type="PIRSF" id="PIRSF002741">
    <property type="entry name" value="MppA"/>
    <property type="match status" value="1"/>
</dbReference>
<organism evidence="6 7">
    <name type="scientific">Rubrimonas cliftonensis</name>
    <dbReference type="NCBI Taxonomy" id="89524"/>
    <lineage>
        <taxon>Bacteria</taxon>
        <taxon>Pseudomonadati</taxon>
        <taxon>Pseudomonadota</taxon>
        <taxon>Alphaproteobacteria</taxon>
        <taxon>Rhodobacterales</taxon>
        <taxon>Paracoccaceae</taxon>
        <taxon>Rubrimonas</taxon>
    </lineage>
</organism>
<dbReference type="GO" id="GO:0030288">
    <property type="term" value="C:outer membrane-bounded periplasmic space"/>
    <property type="evidence" value="ECO:0007669"/>
    <property type="project" value="UniProtKB-ARBA"/>
</dbReference>
<evidence type="ECO:0000313" key="6">
    <source>
        <dbReference type="EMBL" id="SEB08261.1"/>
    </source>
</evidence>
<evidence type="ECO:0000313" key="7">
    <source>
        <dbReference type="Proteomes" id="UP000198703"/>
    </source>
</evidence>
<dbReference type="PANTHER" id="PTHR30290:SF38">
    <property type="entry name" value="D,D-DIPEPTIDE-BINDING PERIPLASMIC PROTEIN DDPA-RELATED"/>
    <property type="match status" value="1"/>
</dbReference>
<dbReference type="Proteomes" id="UP000198703">
    <property type="component" value="Unassembled WGS sequence"/>
</dbReference>
<dbReference type="PROSITE" id="PS01040">
    <property type="entry name" value="SBP_BACTERIAL_5"/>
    <property type="match status" value="1"/>
</dbReference>
<dbReference type="InterPro" id="IPR030678">
    <property type="entry name" value="Peptide/Ni-bd"/>
</dbReference>
<gene>
    <name evidence="6" type="ORF">SAMN05444370_1633</name>
</gene>
<dbReference type="GO" id="GO:1904680">
    <property type="term" value="F:peptide transmembrane transporter activity"/>
    <property type="evidence" value="ECO:0007669"/>
    <property type="project" value="TreeGrafter"/>
</dbReference>
<comment type="similarity">
    <text evidence="2">Belongs to the bacterial solute-binding protein 5 family.</text>
</comment>
<dbReference type="Gene3D" id="3.90.76.10">
    <property type="entry name" value="Dipeptide-binding Protein, Domain 1"/>
    <property type="match status" value="1"/>
</dbReference>
<evidence type="ECO:0000256" key="4">
    <source>
        <dbReference type="SAM" id="SignalP"/>
    </source>
</evidence>
<dbReference type="GO" id="GO:0043190">
    <property type="term" value="C:ATP-binding cassette (ABC) transporter complex"/>
    <property type="evidence" value="ECO:0007669"/>
    <property type="project" value="InterPro"/>
</dbReference>
<evidence type="ECO:0000256" key="1">
    <source>
        <dbReference type="ARBA" id="ARBA00004418"/>
    </source>
</evidence>
<sequence length="507" mass="55258">MKFALSHSSPRLCALALATLLAAPATAADFTIGVQSDPDVLDPAQGTSVAGRVIFAAMCDKLVDVTPESGLQPQLATNWTWSEDDLTLTLTLREGVKFHDGELMDADAVKFNLDRYRSDPISRRRNELSSVESVEVTGPATVAIHLNRPFAPLVAVLSDRSGMMMSPKAIAAAGEDIGLHPVCAGPFEFVERVSQDHIALKRFANYWNAEDVSLDSVTYRIIPDASVRLFNLRSGDLDMIERVTPSDIPSIEQDPDVRLIAGPSIAYDMITFNVAHGPAADNPIGRSAKVRKALELSLDREAINQVVYDGLFVPGNQHELNGTAYWDPAFPMPPRDIAKAKALLAEAGVENPSFTMMASNNATANQLSQVIKAMAAEAGFEIEILSLTPATWVADAEAGNFEANISIWSGRPDPDANITPWAACKGFLNRGRWCDEEFDRLLAEARGSTDPDFRKARYHEAMAIYLEAVPQIVLYHYKGLWGVRSGVQGFTPYADGLIRLTGVRVDE</sequence>
<evidence type="ECO:0000256" key="3">
    <source>
        <dbReference type="ARBA" id="ARBA00022729"/>
    </source>
</evidence>
<feature type="domain" description="Solute-binding protein family 5" evidence="5">
    <location>
        <begin position="71"/>
        <end position="426"/>
    </location>
</feature>
<feature type="signal peptide" evidence="4">
    <location>
        <begin position="1"/>
        <end position="27"/>
    </location>
</feature>
<dbReference type="SUPFAM" id="SSF53850">
    <property type="entry name" value="Periplasmic binding protein-like II"/>
    <property type="match status" value="1"/>
</dbReference>
<evidence type="ECO:0000259" key="5">
    <source>
        <dbReference type="Pfam" id="PF00496"/>
    </source>
</evidence>
<dbReference type="GO" id="GO:0015833">
    <property type="term" value="P:peptide transport"/>
    <property type="evidence" value="ECO:0007669"/>
    <property type="project" value="TreeGrafter"/>
</dbReference>
<dbReference type="Gene3D" id="3.40.190.10">
    <property type="entry name" value="Periplasmic binding protein-like II"/>
    <property type="match status" value="1"/>
</dbReference>
<dbReference type="EMBL" id="FNQM01000063">
    <property type="protein sequence ID" value="SEB08261.1"/>
    <property type="molecule type" value="Genomic_DNA"/>
</dbReference>
<comment type="subcellular location">
    <subcellularLocation>
        <location evidence="1">Periplasm</location>
    </subcellularLocation>
</comment>
<proteinExistence type="inferred from homology"/>
<dbReference type="AlphaFoldDB" id="A0A1H4GG73"/>